<name>A0ABU3VWW7_9GAMM</name>
<organism evidence="1 2">
    <name type="scientific">Marinobacter xestospongiae</name>
    <dbReference type="NCBI Taxonomy" id="994319"/>
    <lineage>
        <taxon>Bacteria</taxon>
        <taxon>Pseudomonadati</taxon>
        <taxon>Pseudomonadota</taxon>
        <taxon>Gammaproteobacteria</taxon>
        <taxon>Pseudomonadales</taxon>
        <taxon>Marinobacteraceae</taxon>
        <taxon>Marinobacter</taxon>
    </lineage>
</organism>
<proteinExistence type="predicted"/>
<dbReference type="RefSeq" id="WP_316973463.1">
    <property type="nucleotide sequence ID" value="NZ_JAWIIJ010000005.1"/>
</dbReference>
<protein>
    <submittedName>
        <fullName evidence="1">Uncharacterized protein</fullName>
    </submittedName>
</protein>
<evidence type="ECO:0000313" key="1">
    <source>
        <dbReference type="EMBL" id="MDV2078762.1"/>
    </source>
</evidence>
<sequence length="121" mass="14054">MTTPAPEQNWLLDPGRLKLVHQCRRLIHSEFGVKLHLTEDRLPQQLADFAGRTRSTQLVRTWDSLKHQIPGFDPEYPEGDRSRRYRGQRLADDIERSDRERVGVAAEPPRNKVIYRGQVVG</sequence>
<evidence type="ECO:0000313" key="2">
    <source>
        <dbReference type="Proteomes" id="UP001269819"/>
    </source>
</evidence>
<accession>A0ABU3VWW7</accession>
<gene>
    <name evidence="1" type="ORF">RYS15_08700</name>
</gene>
<dbReference type="Proteomes" id="UP001269819">
    <property type="component" value="Unassembled WGS sequence"/>
</dbReference>
<keyword evidence="2" id="KW-1185">Reference proteome</keyword>
<dbReference type="EMBL" id="JAWIIJ010000005">
    <property type="protein sequence ID" value="MDV2078762.1"/>
    <property type="molecule type" value="Genomic_DNA"/>
</dbReference>
<reference evidence="1 2" key="1">
    <citation type="submission" date="2023-10" db="EMBL/GenBank/DDBJ databases">
        <title>Characteristics and mechanism of a salt-tolerant marine origin heterotrophic nitrifying- aerobic denitrifying bacteria Marinobacter xestospongiae HN1.</title>
        <authorList>
            <person name="Qi R."/>
        </authorList>
    </citation>
    <scope>NUCLEOTIDE SEQUENCE [LARGE SCALE GENOMIC DNA]</scope>
    <source>
        <strain evidence="1 2">HN1</strain>
    </source>
</reference>
<comment type="caution">
    <text evidence="1">The sequence shown here is derived from an EMBL/GenBank/DDBJ whole genome shotgun (WGS) entry which is preliminary data.</text>
</comment>